<comment type="caution">
    <text evidence="2">The sequence shown here is derived from an EMBL/GenBank/DDBJ whole genome shotgun (WGS) entry which is preliminary data.</text>
</comment>
<keyword evidence="1" id="KW-0175">Coiled coil</keyword>
<dbReference type="AlphaFoldDB" id="A0AAJ1FVQ1"/>
<evidence type="ECO:0000313" key="3">
    <source>
        <dbReference type="Proteomes" id="UP001208888"/>
    </source>
</evidence>
<dbReference type="RefSeq" id="WP_264272064.1">
    <property type="nucleotide sequence ID" value="NZ_JANFVX010000011.1"/>
</dbReference>
<dbReference type="Proteomes" id="UP001208888">
    <property type="component" value="Unassembled WGS sequence"/>
</dbReference>
<dbReference type="EMBL" id="JANFVX010000011">
    <property type="protein sequence ID" value="MCW0344968.1"/>
    <property type="molecule type" value="Genomic_DNA"/>
</dbReference>
<gene>
    <name evidence="2" type="ORF">NB703_003061</name>
</gene>
<evidence type="ECO:0000313" key="2">
    <source>
        <dbReference type="EMBL" id="MCW0344968.1"/>
    </source>
</evidence>
<name>A0AAJ1FVQ1_PANAN</name>
<protein>
    <recommendedName>
        <fullName evidence="4">Bacteriophage protein</fullName>
    </recommendedName>
</protein>
<reference evidence="2" key="1">
    <citation type="submission" date="2022-06" db="EMBL/GenBank/DDBJ databases">
        <title>Dynamics of rice microbiomes reveals core vertical transmitted seed endophytes.</title>
        <authorList>
            <person name="Liao K."/>
            <person name="Zhang X."/>
        </authorList>
    </citation>
    <scope>NUCLEOTIDE SEQUENCE</scope>
    <source>
        <strain evidence="2">JT1-17</strain>
    </source>
</reference>
<sequence>MAKKTQVEILVHTPFTFTDTKGEKVKFDAGRHNVDKDVAEHWFVVAHSNQTGGTSTSGSDEELQAQIDSLKTELDEKAKTIADLNEQIEAKDKANSVLSEQLEAAQKAVKEK</sequence>
<organism evidence="2 3">
    <name type="scientific">Pantoea ananas</name>
    <name type="common">Erwinia uredovora</name>
    <dbReference type="NCBI Taxonomy" id="553"/>
    <lineage>
        <taxon>Bacteria</taxon>
        <taxon>Pseudomonadati</taxon>
        <taxon>Pseudomonadota</taxon>
        <taxon>Gammaproteobacteria</taxon>
        <taxon>Enterobacterales</taxon>
        <taxon>Erwiniaceae</taxon>
        <taxon>Pantoea</taxon>
    </lineage>
</organism>
<proteinExistence type="predicted"/>
<feature type="coiled-coil region" evidence="1">
    <location>
        <begin position="60"/>
        <end position="108"/>
    </location>
</feature>
<accession>A0AAJ1FVQ1</accession>
<evidence type="ECO:0000256" key="1">
    <source>
        <dbReference type="SAM" id="Coils"/>
    </source>
</evidence>
<dbReference type="Gene3D" id="1.20.5.170">
    <property type="match status" value="1"/>
</dbReference>
<evidence type="ECO:0008006" key="4">
    <source>
        <dbReference type="Google" id="ProtNLM"/>
    </source>
</evidence>